<comment type="caution">
    <text evidence="1">The sequence shown here is derived from an EMBL/GenBank/DDBJ whole genome shotgun (WGS) entry which is preliminary data.</text>
</comment>
<dbReference type="EMBL" id="CAJVQB010114068">
    <property type="protein sequence ID" value="CAG8852602.1"/>
    <property type="molecule type" value="Genomic_DNA"/>
</dbReference>
<evidence type="ECO:0000313" key="2">
    <source>
        <dbReference type="Proteomes" id="UP000789901"/>
    </source>
</evidence>
<sequence>DWMVVQHKIAVEQVGKIKWVEKIGWVVKYKIAVEQVGLMIEIVE</sequence>
<feature type="non-terminal residue" evidence="1">
    <location>
        <position position="1"/>
    </location>
</feature>
<gene>
    <name evidence="1" type="ORF">GMARGA_LOCUS41423</name>
</gene>
<protein>
    <submittedName>
        <fullName evidence="1">15239_t:CDS:1</fullName>
    </submittedName>
</protein>
<proteinExistence type="predicted"/>
<evidence type="ECO:0000313" key="1">
    <source>
        <dbReference type="EMBL" id="CAG8852602.1"/>
    </source>
</evidence>
<dbReference type="Proteomes" id="UP000789901">
    <property type="component" value="Unassembled WGS sequence"/>
</dbReference>
<organism evidence="1 2">
    <name type="scientific">Gigaspora margarita</name>
    <dbReference type="NCBI Taxonomy" id="4874"/>
    <lineage>
        <taxon>Eukaryota</taxon>
        <taxon>Fungi</taxon>
        <taxon>Fungi incertae sedis</taxon>
        <taxon>Mucoromycota</taxon>
        <taxon>Glomeromycotina</taxon>
        <taxon>Glomeromycetes</taxon>
        <taxon>Diversisporales</taxon>
        <taxon>Gigasporaceae</taxon>
        <taxon>Gigaspora</taxon>
    </lineage>
</organism>
<reference evidence="1 2" key="1">
    <citation type="submission" date="2021-06" db="EMBL/GenBank/DDBJ databases">
        <authorList>
            <person name="Kallberg Y."/>
            <person name="Tangrot J."/>
            <person name="Rosling A."/>
        </authorList>
    </citation>
    <scope>NUCLEOTIDE SEQUENCE [LARGE SCALE GENOMIC DNA]</scope>
    <source>
        <strain evidence="1 2">120-4 pot B 10/14</strain>
    </source>
</reference>
<name>A0ABN7XBN9_GIGMA</name>
<keyword evidence="2" id="KW-1185">Reference proteome</keyword>
<accession>A0ABN7XBN9</accession>